<evidence type="ECO:0000256" key="5">
    <source>
        <dbReference type="ARBA" id="ARBA00023136"/>
    </source>
</evidence>
<dbReference type="EMBL" id="OZ035840">
    <property type="protein sequence ID" value="CAL1588476.1"/>
    <property type="molecule type" value="Genomic_DNA"/>
</dbReference>
<dbReference type="AlphaFoldDB" id="A0AAV2KJM0"/>
<evidence type="ECO:0000256" key="7">
    <source>
        <dbReference type="PROSITE-ProRule" id="PRU00581"/>
    </source>
</evidence>
<reference evidence="10 11" key="1">
    <citation type="submission" date="2024-04" db="EMBL/GenBank/DDBJ databases">
        <authorList>
            <person name="Waldvogel A.-M."/>
            <person name="Schoenle A."/>
        </authorList>
    </citation>
    <scope>NUCLEOTIDE SEQUENCE [LARGE SCALE GENOMIC DNA]</scope>
</reference>
<evidence type="ECO:0000259" key="9">
    <source>
        <dbReference type="PROSITE" id="PS51225"/>
    </source>
</evidence>
<evidence type="ECO:0000313" key="10">
    <source>
        <dbReference type="EMBL" id="CAL1588476.1"/>
    </source>
</evidence>
<name>A0AAV2KJM0_KNICA</name>
<keyword evidence="11" id="KW-1185">Reference proteome</keyword>
<evidence type="ECO:0000256" key="4">
    <source>
        <dbReference type="ARBA" id="ARBA00022989"/>
    </source>
</evidence>
<sequence length="145" mass="16144">MVTLDFKACTLPVGIVRVLEVILTCITFSLVASGYHNPDAFWIWCMFTWCFCFCLSVLILFLEFSSLNSKLPISWEDFTCAFAMLATLMLLAASIIYPVNFTKANSPTQIGASVCSCLAFLLYAIEVGLTRARPGESNIERKDDD</sequence>
<keyword evidence="5 7" id="KW-0472">Membrane</keyword>
<comment type="subcellular location">
    <subcellularLocation>
        <location evidence="1">Membrane</location>
        <topology evidence="1">Multi-pass membrane protein</topology>
    </subcellularLocation>
</comment>
<dbReference type="PROSITE" id="PS51225">
    <property type="entry name" value="MARVEL"/>
    <property type="match status" value="1"/>
</dbReference>
<feature type="domain" description="MARVEL" evidence="9">
    <location>
        <begin position="8"/>
        <end position="135"/>
    </location>
</feature>
<dbReference type="Pfam" id="PF01284">
    <property type="entry name" value="MARVEL"/>
    <property type="match status" value="1"/>
</dbReference>
<evidence type="ECO:0000256" key="8">
    <source>
        <dbReference type="SAM" id="Phobius"/>
    </source>
</evidence>
<feature type="transmembrane region" description="Helical" evidence="8">
    <location>
        <begin position="109"/>
        <end position="129"/>
    </location>
</feature>
<feature type="transmembrane region" description="Helical" evidence="8">
    <location>
        <begin position="74"/>
        <end position="97"/>
    </location>
</feature>
<dbReference type="Proteomes" id="UP001497482">
    <property type="component" value="Chromosome 18"/>
</dbReference>
<feature type="transmembrane region" description="Helical" evidence="8">
    <location>
        <begin position="41"/>
        <end position="62"/>
    </location>
</feature>
<keyword evidence="3" id="KW-0677">Repeat</keyword>
<keyword evidence="2 7" id="KW-0812">Transmembrane</keyword>
<evidence type="ECO:0000256" key="6">
    <source>
        <dbReference type="ARBA" id="ARBA00034721"/>
    </source>
</evidence>
<gene>
    <name evidence="10" type="ORF">KC01_LOCUS18266</name>
</gene>
<evidence type="ECO:0000256" key="2">
    <source>
        <dbReference type="ARBA" id="ARBA00022692"/>
    </source>
</evidence>
<protein>
    <recommendedName>
        <fullName evidence="9">MARVEL domain-containing protein</fullName>
    </recommendedName>
</protein>
<evidence type="ECO:0000313" key="11">
    <source>
        <dbReference type="Proteomes" id="UP001497482"/>
    </source>
</evidence>
<evidence type="ECO:0000256" key="1">
    <source>
        <dbReference type="ARBA" id="ARBA00004141"/>
    </source>
</evidence>
<organism evidence="10 11">
    <name type="scientific">Knipowitschia caucasica</name>
    <name type="common">Caucasian dwarf goby</name>
    <name type="synonym">Pomatoschistus caucasicus</name>
    <dbReference type="NCBI Taxonomy" id="637954"/>
    <lineage>
        <taxon>Eukaryota</taxon>
        <taxon>Metazoa</taxon>
        <taxon>Chordata</taxon>
        <taxon>Craniata</taxon>
        <taxon>Vertebrata</taxon>
        <taxon>Euteleostomi</taxon>
        <taxon>Actinopterygii</taxon>
        <taxon>Neopterygii</taxon>
        <taxon>Teleostei</taxon>
        <taxon>Neoteleostei</taxon>
        <taxon>Acanthomorphata</taxon>
        <taxon>Gobiaria</taxon>
        <taxon>Gobiiformes</taxon>
        <taxon>Gobioidei</taxon>
        <taxon>Gobiidae</taxon>
        <taxon>Gobiinae</taxon>
        <taxon>Knipowitschia</taxon>
    </lineage>
</organism>
<dbReference type="PANTHER" id="PTHR17068">
    <property type="entry name" value="MYELOID-ASSOCIATED DIFFERENTIATION MARKER MYADM FAMILY MEMBER"/>
    <property type="match status" value="1"/>
</dbReference>
<dbReference type="InterPro" id="IPR047123">
    <property type="entry name" value="MYADM-like"/>
</dbReference>
<feature type="transmembrane region" description="Helical" evidence="8">
    <location>
        <begin position="12"/>
        <end position="35"/>
    </location>
</feature>
<dbReference type="PANTHER" id="PTHR17068:SF2">
    <property type="entry name" value="MYELOID-ASSOCIATED DIFFERENTIATION MARKER-LIKE"/>
    <property type="match status" value="1"/>
</dbReference>
<dbReference type="InterPro" id="IPR008253">
    <property type="entry name" value="Marvel"/>
</dbReference>
<evidence type="ECO:0000256" key="3">
    <source>
        <dbReference type="ARBA" id="ARBA00022737"/>
    </source>
</evidence>
<comment type="similarity">
    <text evidence="6">Belongs to the MAL family.</text>
</comment>
<dbReference type="GO" id="GO:0016020">
    <property type="term" value="C:membrane"/>
    <property type="evidence" value="ECO:0007669"/>
    <property type="project" value="UniProtKB-SubCell"/>
</dbReference>
<accession>A0AAV2KJM0</accession>
<keyword evidence="4 8" id="KW-1133">Transmembrane helix</keyword>
<proteinExistence type="inferred from homology"/>